<name>A0ABW8UEU9_9LACO</name>
<keyword evidence="2" id="KW-1185">Reference proteome</keyword>
<evidence type="ECO:0000313" key="1">
    <source>
        <dbReference type="EMBL" id="MFL2030371.1"/>
    </source>
</evidence>
<proteinExistence type="predicted"/>
<reference evidence="1 2" key="1">
    <citation type="submission" date="2024-08" db="EMBL/GenBank/DDBJ databases">
        <authorList>
            <person name="Arias E."/>
        </authorList>
    </citation>
    <scope>NUCLEOTIDE SEQUENCE [LARGE SCALE GENOMIC DNA]</scope>
    <source>
        <strain evidence="1 2">FAM 25317</strain>
    </source>
</reference>
<organism evidence="1 2">
    <name type="scientific">Loigolactobacillus zhaoyuanensis</name>
    <dbReference type="NCBI Taxonomy" id="2486017"/>
    <lineage>
        <taxon>Bacteria</taxon>
        <taxon>Bacillati</taxon>
        <taxon>Bacillota</taxon>
        <taxon>Bacilli</taxon>
        <taxon>Lactobacillales</taxon>
        <taxon>Lactobacillaceae</taxon>
        <taxon>Loigolactobacillus</taxon>
    </lineage>
</organism>
<sequence>MFDWEAMEQAEYSRQAQVSFVKLTERSYLTTSGTAPKRTADPTFLAKAEAVVKLAKIISAGATAGIVIPGFKAYRPYPVQAVWHDDEFKIWLKQPLFISEAIYEQALKQIELSQPVDFEQLAEGTESQIITNGPVTQVMIAELQQTVTKAGYQLAAPGRHRELYLDGLPLTNDKQVLVRIALNVAGQQPPLSAMN</sequence>
<protein>
    <recommendedName>
        <fullName evidence="3">GyrI-like small molecule binding domain-containing protein</fullName>
    </recommendedName>
</protein>
<accession>A0ABW8UEU9</accession>
<dbReference type="InterPro" id="IPR011256">
    <property type="entry name" value="Reg_factor_effector_dom_sf"/>
</dbReference>
<dbReference type="RefSeq" id="WP_125548960.1">
    <property type="nucleotide sequence ID" value="NZ_JBGQPK010000093.1"/>
</dbReference>
<dbReference type="Proteomes" id="UP001625389">
    <property type="component" value="Unassembled WGS sequence"/>
</dbReference>
<evidence type="ECO:0000313" key="2">
    <source>
        <dbReference type="Proteomes" id="UP001625389"/>
    </source>
</evidence>
<evidence type="ECO:0008006" key="3">
    <source>
        <dbReference type="Google" id="ProtNLM"/>
    </source>
</evidence>
<dbReference type="Gene3D" id="3.20.80.10">
    <property type="entry name" value="Regulatory factor, effector binding domain"/>
    <property type="match status" value="1"/>
</dbReference>
<gene>
    <name evidence="1" type="ORF">ACEN34_12280</name>
</gene>
<dbReference type="EMBL" id="JBGQPK010000093">
    <property type="protein sequence ID" value="MFL2030371.1"/>
    <property type="molecule type" value="Genomic_DNA"/>
</dbReference>
<comment type="caution">
    <text evidence="1">The sequence shown here is derived from an EMBL/GenBank/DDBJ whole genome shotgun (WGS) entry which is preliminary data.</text>
</comment>